<dbReference type="SUPFAM" id="SSF51735">
    <property type="entry name" value="NAD(P)-binding Rossmann-fold domains"/>
    <property type="match status" value="1"/>
</dbReference>
<dbReference type="Pfam" id="PF00106">
    <property type="entry name" value="adh_short"/>
    <property type="match status" value="1"/>
</dbReference>
<dbReference type="InterPro" id="IPR036291">
    <property type="entry name" value="NAD(P)-bd_dom_sf"/>
</dbReference>
<protein>
    <submittedName>
        <fullName evidence="2">C-factor</fullName>
    </submittedName>
</protein>
<evidence type="ECO:0000256" key="1">
    <source>
        <dbReference type="RuleBase" id="RU000363"/>
    </source>
</evidence>
<dbReference type="EMBL" id="CP016397">
    <property type="protein sequence ID" value="ASQ46577.1"/>
    <property type="molecule type" value="Genomic_DNA"/>
</dbReference>
<dbReference type="PRINTS" id="PR00081">
    <property type="entry name" value="GDHRDH"/>
</dbReference>
<dbReference type="Proteomes" id="UP000201728">
    <property type="component" value="Chromosome"/>
</dbReference>
<evidence type="ECO:0000313" key="2">
    <source>
        <dbReference type="EMBL" id="ASQ46577.1"/>
    </source>
</evidence>
<dbReference type="AlphaFoldDB" id="A0A222P429"/>
<reference evidence="3" key="1">
    <citation type="submission" date="2016-07" db="EMBL/GenBank/DDBJ databases">
        <authorList>
            <person name="Florea S."/>
            <person name="Webb J.S."/>
            <person name="Jaromczyk J."/>
            <person name="Schardl C.L."/>
        </authorList>
    </citation>
    <scope>NUCLEOTIDE SEQUENCE [LARGE SCALE GENOMIC DNA]</scope>
    <source>
        <strain evidence="3">CDC-D5610</strain>
    </source>
</reference>
<dbReference type="PANTHER" id="PTHR45458:SF1">
    <property type="entry name" value="SHORT CHAIN DEHYDROGENASE"/>
    <property type="match status" value="1"/>
</dbReference>
<comment type="similarity">
    <text evidence="1">Belongs to the short-chain dehydrogenases/reductases (SDR) family.</text>
</comment>
<dbReference type="GO" id="GO:0016616">
    <property type="term" value="F:oxidoreductase activity, acting on the CH-OH group of donors, NAD or NADP as acceptor"/>
    <property type="evidence" value="ECO:0007669"/>
    <property type="project" value="TreeGrafter"/>
</dbReference>
<dbReference type="Gene3D" id="3.40.50.720">
    <property type="entry name" value="NAD(P)-binding Rossmann-like Domain"/>
    <property type="match status" value="1"/>
</dbReference>
<dbReference type="CDD" id="cd05325">
    <property type="entry name" value="carb_red_sniffer_like_SDR_c"/>
    <property type="match status" value="1"/>
</dbReference>
<dbReference type="InterPro" id="IPR002347">
    <property type="entry name" value="SDR_fam"/>
</dbReference>
<sequence length="238" mass="26337">MSVSGKLMRTILITGSNRGLGLEFVKQLSQQNNHIIATCRNPQEAKQLQDYTRVKKNISIYPLNVTNDSELLALVGELNDMALDWIINNAGISGQSGVTVGNIDRNNFLNVMNVNCLSPLKISDAFLPLLLKGKEKLIVNISSALGSISDNQRGKSYAYRASKAALNCVMRSFALDVMQSGIKVMLLNPGWVKTRIGGAQAVLEAEESVRLMLEVIEKYKNNSHAEVLRNYNDQIINW</sequence>
<dbReference type="PRINTS" id="PR00080">
    <property type="entry name" value="SDRFAMILY"/>
</dbReference>
<keyword evidence="3" id="KW-1185">Reference proteome</keyword>
<accession>A0A222P429</accession>
<organism evidence="2 3">
    <name type="scientific">Legionella clemsonensis</name>
    <dbReference type="NCBI Taxonomy" id="1867846"/>
    <lineage>
        <taxon>Bacteria</taxon>
        <taxon>Pseudomonadati</taxon>
        <taxon>Pseudomonadota</taxon>
        <taxon>Gammaproteobacteria</taxon>
        <taxon>Legionellales</taxon>
        <taxon>Legionellaceae</taxon>
        <taxon>Legionella</taxon>
    </lineage>
</organism>
<proteinExistence type="inferred from homology"/>
<name>A0A222P429_9GAMM</name>
<gene>
    <name evidence="2" type="primary">csgA</name>
    <name evidence="2" type="ORF">clem_10140</name>
</gene>
<dbReference type="KEGG" id="lcd:clem_10140"/>
<dbReference type="PANTHER" id="PTHR45458">
    <property type="entry name" value="SHORT-CHAIN DEHYDROGENASE/REDUCTASE SDR"/>
    <property type="match status" value="1"/>
</dbReference>
<evidence type="ECO:0000313" key="3">
    <source>
        <dbReference type="Proteomes" id="UP000201728"/>
    </source>
</evidence>
<dbReference type="InterPro" id="IPR052184">
    <property type="entry name" value="SDR_enzymes"/>
</dbReference>